<organism evidence="6 7">
    <name type="scientific">Smittium megazygosporum</name>
    <dbReference type="NCBI Taxonomy" id="133381"/>
    <lineage>
        <taxon>Eukaryota</taxon>
        <taxon>Fungi</taxon>
        <taxon>Fungi incertae sedis</taxon>
        <taxon>Zoopagomycota</taxon>
        <taxon>Kickxellomycotina</taxon>
        <taxon>Harpellomycetes</taxon>
        <taxon>Harpellales</taxon>
        <taxon>Legeriomycetaceae</taxon>
        <taxon>Smittium</taxon>
    </lineage>
</organism>
<dbReference type="OrthoDB" id="5836119at2759"/>
<dbReference type="AlphaFoldDB" id="A0A2T9ZGZ9"/>
<keyword evidence="3" id="KW-0804">Transcription</keyword>
<gene>
    <name evidence="6" type="ORF">BB560_001632</name>
</gene>
<evidence type="ECO:0000256" key="3">
    <source>
        <dbReference type="ARBA" id="ARBA00023163"/>
    </source>
</evidence>
<evidence type="ECO:0008006" key="8">
    <source>
        <dbReference type="Google" id="ProtNLM"/>
    </source>
</evidence>
<dbReference type="EMBL" id="MBFS01000184">
    <property type="protein sequence ID" value="PVV03858.1"/>
    <property type="molecule type" value="Genomic_DNA"/>
</dbReference>
<dbReference type="Pfam" id="PF05132">
    <property type="entry name" value="RNA_pol_Rpc4"/>
    <property type="match status" value="1"/>
</dbReference>
<name>A0A2T9ZGZ9_9FUNG</name>
<keyword evidence="2" id="KW-0240">DNA-directed RNA polymerase</keyword>
<reference evidence="6 7" key="1">
    <citation type="journal article" date="2018" name="MBio">
        <title>Comparative Genomics Reveals the Core Gene Toolbox for the Fungus-Insect Symbiosis.</title>
        <authorList>
            <person name="Wang Y."/>
            <person name="Stata M."/>
            <person name="Wang W."/>
            <person name="Stajich J.E."/>
            <person name="White M.M."/>
            <person name="Moncalvo J.M."/>
        </authorList>
    </citation>
    <scope>NUCLEOTIDE SEQUENCE [LARGE SCALE GENOMIC DNA]</scope>
    <source>
        <strain evidence="6 7">SC-DP-2</strain>
    </source>
</reference>
<proteinExistence type="predicted"/>
<keyword evidence="7" id="KW-1185">Reference proteome</keyword>
<dbReference type="GO" id="GO:0003677">
    <property type="term" value="F:DNA binding"/>
    <property type="evidence" value="ECO:0007669"/>
    <property type="project" value="InterPro"/>
</dbReference>
<dbReference type="PANTHER" id="PTHR13408">
    <property type="entry name" value="DNA-DIRECTED RNA POLYMERASE III"/>
    <property type="match status" value="1"/>
</dbReference>
<evidence type="ECO:0000313" key="6">
    <source>
        <dbReference type="EMBL" id="PVV03858.1"/>
    </source>
</evidence>
<evidence type="ECO:0000256" key="1">
    <source>
        <dbReference type="ARBA" id="ARBA00004123"/>
    </source>
</evidence>
<keyword evidence="4" id="KW-0539">Nucleus</keyword>
<comment type="caution">
    <text evidence="6">The sequence shown here is derived from an EMBL/GenBank/DDBJ whole genome shotgun (WGS) entry which is preliminary data.</text>
</comment>
<dbReference type="GO" id="GO:0042797">
    <property type="term" value="P:tRNA transcription by RNA polymerase III"/>
    <property type="evidence" value="ECO:0007669"/>
    <property type="project" value="TreeGrafter"/>
</dbReference>
<comment type="subcellular location">
    <subcellularLocation>
        <location evidence="1">Nucleus</location>
    </subcellularLocation>
</comment>
<evidence type="ECO:0000256" key="5">
    <source>
        <dbReference type="SAM" id="MobiDB-lite"/>
    </source>
</evidence>
<evidence type="ECO:0000313" key="7">
    <source>
        <dbReference type="Proteomes" id="UP000245609"/>
    </source>
</evidence>
<dbReference type="PANTHER" id="PTHR13408:SF0">
    <property type="entry name" value="DNA-DIRECTED RNA POLYMERASE III SUBUNIT RPC4"/>
    <property type="match status" value="1"/>
</dbReference>
<evidence type="ECO:0000256" key="4">
    <source>
        <dbReference type="ARBA" id="ARBA00023242"/>
    </source>
</evidence>
<evidence type="ECO:0000256" key="2">
    <source>
        <dbReference type="ARBA" id="ARBA00022478"/>
    </source>
</evidence>
<dbReference type="GO" id="GO:0005666">
    <property type="term" value="C:RNA polymerase III complex"/>
    <property type="evidence" value="ECO:0007669"/>
    <property type="project" value="InterPro"/>
</dbReference>
<accession>A0A2T9ZGZ9</accession>
<protein>
    <recommendedName>
        <fullName evidence="8">DNA-directed RNA polymerase III subunit RPC4</fullName>
    </recommendedName>
</protein>
<dbReference type="Proteomes" id="UP000245609">
    <property type="component" value="Unassembled WGS sequence"/>
</dbReference>
<dbReference type="STRING" id="133381.A0A2T9ZGZ9"/>
<dbReference type="InterPro" id="IPR007811">
    <property type="entry name" value="RPC4"/>
</dbReference>
<sequence>MNRSRNSKAKEANPSEKPGASIPARLASIRATSNTTLGGAQKVRFQPKAPARRIKQETPEESNSYWGNDKPKNSKGAGLYGQAVSQNPAFRTERNPRRAKNELIQPVTGPFAMGPASVGQAKAGGRSGMQPSRDGGGQIVHSEAINMKSELQQIGTSAKMAEKEEMEDYIYNSEDDELDGQGDAKMAPFVLLTDQNAQSSLWMDDTKPDLAEPNESSSNDDATTVAQLFETDTDFNNLILLQLPETLTSFSSYRPATQTTPPTLQSSAVSELEDVKPNLADLDSKQHVNTSADNAKTENSDATALECDGQIGELLIHASGKVSLDVGGIRINMNKGIDCQFSQQLFALDLDTKQLFAFGSIRNKLICIPDLDSLFESMAL</sequence>
<feature type="region of interest" description="Disordered" evidence="5">
    <location>
        <begin position="1"/>
        <end position="80"/>
    </location>
</feature>